<dbReference type="InterPro" id="IPR051533">
    <property type="entry name" value="WaaL-like"/>
</dbReference>
<keyword evidence="7" id="KW-0436">Ligase</keyword>
<feature type="transmembrane region" description="Helical" evidence="5">
    <location>
        <begin position="182"/>
        <end position="204"/>
    </location>
</feature>
<dbReference type="EMBL" id="CP113865">
    <property type="protein sequence ID" value="WAM32934.1"/>
    <property type="molecule type" value="Genomic_DNA"/>
</dbReference>
<gene>
    <name evidence="7" type="ORF">OTK00_001388</name>
</gene>
<protein>
    <submittedName>
        <fullName evidence="7">O-antigen ligase family protein</fullName>
    </submittedName>
</protein>
<keyword evidence="8" id="KW-1185">Reference proteome</keyword>
<name>A0ABY7BNF2_9FIRM</name>
<keyword evidence="4 5" id="KW-0472">Membrane</keyword>
<evidence type="ECO:0000313" key="7">
    <source>
        <dbReference type="EMBL" id="WAM32934.1"/>
    </source>
</evidence>
<feature type="transmembrane region" description="Helical" evidence="5">
    <location>
        <begin position="62"/>
        <end position="82"/>
    </location>
</feature>
<evidence type="ECO:0000256" key="1">
    <source>
        <dbReference type="ARBA" id="ARBA00004141"/>
    </source>
</evidence>
<dbReference type="RefSeq" id="WP_045169620.1">
    <property type="nucleotide sequence ID" value="NZ_CP113865.1"/>
</dbReference>
<reference evidence="7" key="1">
    <citation type="submission" date="2022-12" db="EMBL/GenBank/DDBJ databases">
        <authorList>
            <person name="Bing R.G."/>
            <person name="Willard D.J."/>
            <person name="Manesh M.J.H."/>
            <person name="Laemthong T."/>
            <person name="Crosby J.R."/>
            <person name="Kelly R.M."/>
        </authorList>
    </citation>
    <scope>NUCLEOTIDE SEQUENCE</scope>
    <source>
        <strain evidence="7">DSM 8990</strain>
    </source>
</reference>
<evidence type="ECO:0000256" key="3">
    <source>
        <dbReference type="ARBA" id="ARBA00022989"/>
    </source>
</evidence>
<sequence length="396" mass="46420">MYRLNSFLKINKFEIVLSIVGVVLFQFVRFSSVPFYLFLFGALILIFYYYKPELKLEPVDLVPLFYYIVMITLSMLFFKNVIDKNKAILGMVNAFLIPALFYIVFVLYDSRLFCKLKKIWVFVFVIALLVCTVEYSYYLLFRSYKERTISIFFNPNTFAFFLVMVYPFVLDLLKNERQKMSATLIIFLEILLTGSRTGFLIYLIESLLINIRFVRQNIVKILIGLSVISALFFPKIAYRIPKFSDIYSVKNAVGQRIFAIEFVLNYFKHRSLFDGIGPAQFESFFKSLKAPGIVALHSAHNLFLNVLIEYGIIGYGMIVFLVYFLVFFATFNMLISKKDSDWAVFVGLICITVFQMFDMAEITNVRMVVVNLIYVYYMALVLRKFKRWRQKNGKAI</sequence>
<dbReference type="PANTHER" id="PTHR37422">
    <property type="entry name" value="TEICHURONIC ACID BIOSYNTHESIS PROTEIN TUAE"/>
    <property type="match status" value="1"/>
</dbReference>
<evidence type="ECO:0000256" key="2">
    <source>
        <dbReference type="ARBA" id="ARBA00022692"/>
    </source>
</evidence>
<feature type="transmembrane region" description="Helical" evidence="5">
    <location>
        <begin position="216"/>
        <end position="233"/>
    </location>
</feature>
<dbReference type="Proteomes" id="UP001164909">
    <property type="component" value="Chromosome"/>
</dbReference>
<proteinExistence type="predicted"/>
<organism evidence="7 8">
    <name type="scientific">Caldicellulosiruptor morganii</name>
    <dbReference type="NCBI Taxonomy" id="1387555"/>
    <lineage>
        <taxon>Bacteria</taxon>
        <taxon>Bacillati</taxon>
        <taxon>Bacillota</taxon>
        <taxon>Bacillota incertae sedis</taxon>
        <taxon>Caldicellulosiruptorales</taxon>
        <taxon>Caldicellulosiruptoraceae</taxon>
        <taxon>Caldicellulosiruptor</taxon>
    </lineage>
</organism>
<dbReference type="Pfam" id="PF04932">
    <property type="entry name" value="Wzy_C"/>
    <property type="match status" value="1"/>
</dbReference>
<dbReference type="PANTHER" id="PTHR37422:SF13">
    <property type="entry name" value="LIPOPOLYSACCHARIDE BIOSYNTHESIS PROTEIN PA4999-RELATED"/>
    <property type="match status" value="1"/>
</dbReference>
<dbReference type="GO" id="GO:0016874">
    <property type="term" value="F:ligase activity"/>
    <property type="evidence" value="ECO:0007669"/>
    <property type="project" value="UniProtKB-KW"/>
</dbReference>
<dbReference type="InterPro" id="IPR007016">
    <property type="entry name" value="O-antigen_ligase-rel_domated"/>
</dbReference>
<keyword evidence="3 5" id="KW-1133">Transmembrane helix</keyword>
<accession>A0ABY7BNF2</accession>
<feature type="transmembrane region" description="Helical" evidence="5">
    <location>
        <begin position="88"/>
        <end position="107"/>
    </location>
</feature>
<keyword evidence="2 5" id="KW-0812">Transmembrane</keyword>
<evidence type="ECO:0000259" key="6">
    <source>
        <dbReference type="Pfam" id="PF04932"/>
    </source>
</evidence>
<feature type="transmembrane region" description="Helical" evidence="5">
    <location>
        <begin position="342"/>
        <end position="359"/>
    </location>
</feature>
<evidence type="ECO:0000313" key="8">
    <source>
        <dbReference type="Proteomes" id="UP001164909"/>
    </source>
</evidence>
<feature type="transmembrane region" description="Helical" evidence="5">
    <location>
        <begin position="34"/>
        <end position="50"/>
    </location>
</feature>
<evidence type="ECO:0000256" key="4">
    <source>
        <dbReference type="ARBA" id="ARBA00023136"/>
    </source>
</evidence>
<comment type="subcellular location">
    <subcellularLocation>
        <location evidence="1">Membrane</location>
        <topology evidence="1">Multi-pass membrane protein</topology>
    </subcellularLocation>
</comment>
<evidence type="ECO:0000256" key="5">
    <source>
        <dbReference type="SAM" id="Phobius"/>
    </source>
</evidence>
<feature type="transmembrane region" description="Helical" evidence="5">
    <location>
        <begin position="314"/>
        <end position="335"/>
    </location>
</feature>
<feature type="transmembrane region" description="Helical" evidence="5">
    <location>
        <begin position="365"/>
        <end position="382"/>
    </location>
</feature>
<feature type="transmembrane region" description="Helical" evidence="5">
    <location>
        <begin position="119"/>
        <end position="139"/>
    </location>
</feature>
<feature type="transmembrane region" description="Helical" evidence="5">
    <location>
        <begin position="151"/>
        <end position="170"/>
    </location>
</feature>
<feature type="domain" description="O-antigen ligase-related" evidence="6">
    <location>
        <begin position="183"/>
        <end position="318"/>
    </location>
</feature>